<gene>
    <name evidence="2" type="ORF">CKY47_10500</name>
</gene>
<reference evidence="2 3" key="1">
    <citation type="submission" date="2017-06" db="EMBL/GenBank/DDBJ databases">
        <title>Cultured bacterium strain Saccharothrix yanglingensis Hhs.015.</title>
        <authorList>
            <person name="Xia Y."/>
        </authorList>
    </citation>
    <scope>NUCLEOTIDE SEQUENCE [LARGE SCALE GENOMIC DNA]</scope>
    <source>
        <strain evidence="2 3">Hhs.015</strain>
    </source>
</reference>
<dbReference type="InterPro" id="IPR008727">
    <property type="entry name" value="PAAR_motif"/>
</dbReference>
<dbReference type="RefSeq" id="WP_306745524.1">
    <property type="nucleotide sequence ID" value="NZ_NSDM01000003.1"/>
</dbReference>
<comment type="caution">
    <text evidence="2">The sequence shown here is derived from an EMBL/GenBank/DDBJ whole genome shotgun (WGS) entry which is preliminary data.</text>
</comment>
<dbReference type="EMBL" id="NSDM01000003">
    <property type="protein sequence ID" value="MDQ2584402.1"/>
    <property type="molecule type" value="Genomic_DNA"/>
</dbReference>
<evidence type="ECO:0000313" key="3">
    <source>
        <dbReference type="Proteomes" id="UP001225605"/>
    </source>
</evidence>
<keyword evidence="3" id="KW-1185">Reference proteome</keyword>
<evidence type="ECO:0000256" key="1">
    <source>
        <dbReference type="SAM" id="MobiDB-lite"/>
    </source>
</evidence>
<proteinExistence type="predicted"/>
<name>A0ABU0WYD1_9PSEU</name>
<evidence type="ECO:0008006" key="4">
    <source>
        <dbReference type="Google" id="ProtNLM"/>
    </source>
</evidence>
<dbReference type="Pfam" id="PF05488">
    <property type="entry name" value="PAAR_motif"/>
    <property type="match status" value="1"/>
</dbReference>
<accession>A0ABU0WYD1</accession>
<feature type="region of interest" description="Disordered" evidence="1">
    <location>
        <begin position="1"/>
        <end position="23"/>
    </location>
</feature>
<evidence type="ECO:0000313" key="2">
    <source>
        <dbReference type="EMBL" id="MDQ2584402.1"/>
    </source>
</evidence>
<protein>
    <recommendedName>
        <fullName evidence="4">Zn-binding protein involved in type VI secretion</fullName>
    </recommendedName>
</protein>
<dbReference type="Proteomes" id="UP001225605">
    <property type="component" value="Unassembled WGS sequence"/>
</dbReference>
<organism evidence="2 3">
    <name type="scientific">Saccharothrix yanglingensis</name>
    <dbReference type="NCBI Taxonomy" id="659496"/>
    <lineage>
        <taxon>Bacteria</taxon>
        <taxon>Bacillati</taxon>
        <taxon>Actinomycetota</taxon>
        <taxon>Actinomycetes</taxon>
        <taxon>Pseudonocardiales</taxon>
        <taxon>Pseudonocardiaceae</taxon>
        <taxon>Saccharothrix</taxon>
    </lineage>
</organism>
<dbReference type="Gene3D" id="2.60.200.60">
    <property type="match status" value="1"/>
</dbReference>
<sequence length="103" mass="9733">MPPAARSGDQTSHGGALGPPPPPAAVRVATVLIEGRPAAVVGGVHACPVPPHAALGPANLVVPGPGSLGPPVLVGGLPAARVGDRTSCGANVLLGALTVRIGG</sequence>